<dbReference type="Pfam" id="PF12829">
    <property type="entry name" value="Mhr1"/>
    <property type="match status" value="1"/>
</dbReference>
<keyword evidence="2" id="KW-1185">Reference proteome</keyword>
<dbReference type="AlphaFoldDB" id="A0A364MV00"/>
<evidence type="ECO:0000313" key="1">
    <source>
        <dbReference type="EMBL" id="RAR04457.1"/>
    </source>
</evidence>
<dbReference type="PANTHER" id="PTHR35802:SF1">
    <property type="entry name" value="PROTEASE SYNTHASE AND SPORULATION PROTEIN PAI 2"/>
    <property type="match status" value="1"/>
</dbReference>
<dbReference type="Pfam" id="PF04299">
    <property type="entry name" value="FMN_bind_2"/>
    <property type="match status" value="1"/>
</dbReference>
<dbReference type="Gene3D" id="2.30.110.10">
    <property type="entry name" value="Electron Transport, Fmn-binding Protein, Chain A"/>
    <property type="match status" value="1"/>
</dbReference>
<accession>A0A364MV00</accession>
<proteinExistence type="predicted"/>
<evidence type="ECO:0000313" key="2">
    <source>
        <dbReference type="Proteomes" id="UP000249619"/>
    </source>
</evidence>
<protein>
    <recommendedName>
        <fullName evidence="3">Transcriptional regulator</fullName>
    </recommendedName>
</protein>
<sequence>MSMPRSSPTHSATWNCWMHGAHTNHHLQQLPFIGKHSKPPALRPDEWVPHCVVTFPTPAQGQNAFRKLREFRRLHETAWEKTNPEMISMERKQRVKKIMDQRANTSADLAEVLRLQEEHGLKAAGELLEHEQKATAILDKRWEQIDAMANASMAKEKPTDNPKWLQGQIRSMDLKLKMRHNQSEADQKSLKATKASLETRLGKVQYAIRKAEQFKKLQKDLAQKAAPAKEPGAEARLDELKSQARILEEALQNPDPTRSASDLEMDTALLAQQRSEIATLEQAFDAKAQAESRDHYIARSVLPKALKKTPVRPYTLNGISVRWADMQDALYASRQWPEAIEHEPLEIHKARGETLMLSAEEYEIEKSHDVSHNHCSNSRKIFNPSGRMVCLYPTKNFPSLSTPSMYLRAVHAEQDILKLQQFIRANPLGIFTTAIESKTTPFLQSSHIPWVLDVSAPKGDDQHLGVLRGHIARANPQAKALIEHLTAASSQETNTQSDEGRPQILSRDVMVLFNGPAHHYVTPKFYTETKPATAKVVPTWNYSAVQVYGRASIFHDTKSAATSAFLDKQIRDLSMQSEKEIMGYREKPWQVDDAPAPYIEIMKKAIVGVQIEILDLGGKWKMSQEMGVGDQKGVVEGFRGLGSELGSEMAETVLERSKIGKS</sequence>
<gene>
    <name evidence="1" type="ORF">DDE83_007790</name>
</gene>
<dbReference type="GO" id="GO:0003697">
    <property type="term" value="F:single-stranded DNA binding"/>
    <property type="evidence" value="ECO:0007669"/>
    <property type="project" value="InterPro"/>
</dbReference>
<dbReference type="Proteomes" id="UP000249619">
    <property type="component" value="Unassembled WGS sequence"/>
</dbReference>
<comment type="caution">
    <text evidence="1">The sequence shown here is derived from an EMBL/GenBank/DDBJ whole genome shotgun (WGS) entry which is preliminary data.</text>
</comment>
<reference evidence="2" key="1">
    <citation type="submission" date="2018-05" db="EMBL/GenBank/DDBJ databases">
        <title>Draft genome sequence of Stemphylium lycopersici strain CIDEFI 213.</title>
        <authorList>
            <person name="Medina R."/>
            <person name="Franco M.E.E."/>
            <person name="Lucentini C.G."/>
            <person name="Saparrat M.C.N."/>
            <person name="Balatti P.A."/>
        </authorList>
    </citation>
    <scope>NUCLEOTIDE SEQUENCE [LARGE SCALE GENOMIC DNA]</scope>
    <source>
        <strain evidence="2">CIDEFI 213</strain>
    </source>
</reference>
<dbReference type="EMBL" id="QGDH01000153">
    <property type="protein sequence ID" value="RAR04457.1"/>
    <property type="molecule type" value="Genomic_DNA"/>
</dbReference>
<dbReference type="InterPro" id="IPR012349">
    <property type="entry name" value="Split_barrel_FMN-bd"/>
</dbReference>
<dbReference type="InterPro" id="IPR007396">
    <property type="entry name" value="TR_PAI2-type"/>
</dbReference>
<organism evidence="1 2">
    <name type="scientific">Stemphylium lycopersici</name>
    <name type="common">Tomato gray leaf spot disease fungus</name>
    <name type="synonym">Thyrospora lycopersici</name>
    <dbReference type="NCBI Taxonomy" id="183478"/>
    <lineage>
        <taxon>Eukaryota</taxon>
        <taxon>Fungi</taxon>
        <taxon>Dikarya</taxon>
        <taxon>Ascomycota</taxon>
        <taxon>Pezizomycotina</taxon>
        <taxon>Dothideomycetes</taxon>
        <taxon>Pleosporomycetidae</taxon>
        <taxon>Pleosporales</taxon>
        <taxon>Pleosporineae</taxon>
        <taxon>Pleosporaceae</taxon>
        <taxon>Stemphylium</taxon>
    </lineage>
</organism>
<evidence type="ECO:0008006" key="3">
    <source>
        <dbReference type="Google" id="ProtNLM"/>
    </source>
</evidence>
<dbReference type="InterPro" id="IPR024629">
    <property type="entry name" value="Ribosomal_mL67"/>
</dbReference>
<name>A0A364MV00_STELY</name>
<dbReference type="SUPFAM" id="SSF50475">
    <property type="entry name" value="FMN-binding split barrel"/>
    <property type="match status" value="1"/>
</dbReference>
<dbReference type="GO" id="GO:0000150">
    <property type="term" value="F:DNA strand exchange activity"/>
    <property type="evidence" value="ECO:0007669"/>
    <property type="project" value="InterPro"/>
</dbReference>
<dbReference type="PANTHER" id="PTHR35802">
    <property type="entry name" value="PROTEASE SYNTHASE AND SPORULATION PROTEIN PAI 2"/>
    <property type="match status" value="1"/>
</dbReference>